<dbReference type="Proteomes" id="UP000297918">
    <property type="component" value="Unassembled WGS sequence"/>
</dbReference>
<protein>
    <submittedName>
        <fullName evidence="1">Uncharacterized protein</fullName>
    </submittedName>
</protein>
<keyword evidence="4" id="KW-1185">Reference proteome</keyword>
<organism evidence="1 3">
    <name type="scientific">Leptospira bourretii</name>
    <dbReference type="NCBI Taxonomy" id="2484962"/>
    <lineage>
        <taxon>Bacteria</taxon>
        <taxon>Pseudomonadati</taxon>
        <taxon>Spirochaetota</taxon>
        <taxon>Spirochaetia</taxon>
        <taxon>Leptospirales</taxon>
        <taxon>Leptospiraceae</taxon>
        <taxon>Leptospira</taxon>
    </lineage>
</organism>
<reference evidence="1 3" key="2">
    <citation type="journal article" date="2019" name="PLoS Negl. Trop. Dis.">
        <title>Revisiting the worldwide diversity of Leptospira species in the environment.</title>
        <authorList>
            <person name="Vincent A.T."/>
            <person name="Schiettekatte O."/>
            <person name="Bourhy P."/>
            <person name="Veyrier F.J."/>
            <person name="Picardeau M."/>
        </authorList>
    </citation>
    <scope>NUCLEOTIDE SEQUENCE [LARGE SCALE GENOMIC DNA]</scope>
    <source>
        <strain evidence="1 3">201800280</strain>
        <strain evidence="2">201800281</strain>
    </source>
</reference>
<dbReference type="RefSeq" id="WP_135674945.1">
    <property type="nucleotide sequence ID" value="NZ_RQFL01000008.1"/>
</dbReference>
<evidence type="ECO:0000313" key="1">
    <source>
        <dbReference type="EMBL" id="TGK79233.1"/>
    </source>
</evidence>
<evidence type="ECO:0000313" key="2">
    <source>
        <dbReference type="EMBL" id="TGK94343.1"/>
    </source>
</evidence>
<dbReference type="EMBL" id="RQFL01000008">
    <property type="protein sequence ID" value="TGK94343.1"/>
    <property type="molecule type" value="Genomic_DNA"/>
</dbReference>
<evidence type="ECO:0000313" key="4">
    <source>
        <dbReference type="Proteomes" id="UP000297918"/>
    </source>
</evidence>
<reference evidence="2" key="1">
    <citation type="submission" date="2018-10" db="EMBL/GenBank/DDBJ databases">
        <authorList>
            <person name="Vincent A.T."/>
            <person name="Schiettekatte O."/>
            <person name="Bourhy P."/>
            <person name="Veyrier F.J."/>
            <person name="Picardeau M."/>
        </authorList>
    </citation>
    <scope>NUCLEOTIDE SEQUENCE</scope>
    <source>
        <strain evidence="2">201800281</strain>
    </source>
</reference>
<name>A0A4R9IS43_9LEPT</name>
<gene>
    <name evidence="1" type="ORF">EHQ23_19455</name>
    <name evidence="2" type="ORF">EHQ26_03145</name>
</gene>
<dbReference type="Proteomes" id="UP000297394">
    <property type="component" value="Unassembled WGS sequence"/>
</dbReference>
<dbReference type="EMBL" id="RQFM01000031">
    <property type="protein sequence ID" value="TGK79233.1"/>
    <property type="molecule type" value="Genomic_DNA"/>
</dbReference>
<evidence type="ECO:0000313" key="3">
    <source>
        <dbReference type="Proteomes" id="UP000297394"/>
    </source>
</evidence>
<sequence length="146" mass="16602">MSIQLELFAPAPFRLVIARCGTPVAVGNEVPLSRVMVFGLSPGDRINQIGEAAKSGKVTSASRVDQFEPAVIYEGILDAISFNEEDIGRYLAFQDQTMEEPTFLLYMFESESLGLIDDELFVYNFKTKSPRFYRRFFGRLNIWENQ</sequence>
<dbReference type="AlphaFoldDB" id="A0A4R9IS43"/>
<proteinExistence type="predicted"/>
<comment type="caution">
    <text evidence="1">The sequence shown here is derived from an EMBL/GenBank/DDBJ whole genome shotgun (WGS) entry which is preliminary data.</text>
</comment>
<accession>A0A4R9IS43</accession>